<dbReference type="PRINTS" id="PR00368">
    <property type="entry name" value="FADPNR"/>
</dbReference>
<dbReference type="AlphaFoldDB" id="A0A4Q4TET5"/>
<evidence type="ECO:0000313" key="4">
    <source>
        <dbReference type="Proteomes" id="UP000293360"/>
    </source>
</evidence>
<gene>
    <name evidence="3" type="ORF">DL764_004380</name>
</gene>
<dbReference type="InterPro" id="IPR023753">
    <property type="entry name" value="FAD/NAD-binding_dom"/>
</dbReference>
<name>A0A4Q4TET5_9PEZI</name>
<dbReference type="InterPro" id="IPR036188">
    <property type="entry name" value="FAD/NAD-bd_sf"/>
</dbReference>
<keyword evidence="1" id="KW-0808">Transferase</keyword>
<dbReference type="GO" id="GO:0016491">
    <property type="term" value="F:oxidoreductase activity"/>
    <property type="evidence" value="ECO:0007669"/>
    <property type="project" value="InterPro"/>
</dbReference>
<comment type="caution">
    <text evidence="3">The sequence shown here is derived from an EMBL/GenBank/DDBJ whole genome shotgun (WGS) entry which is preliminary data.</text>
</comment>
<evidence type="ECO:0000259" key="2">
    <source>
        <dbReference type="Pfam" id="PF07992"/>
    </source>
</evidence>
<dbReference type="Gene3D" id="3.50.50.60">
    <property type="entry name" value="FAD/NAD(P)-binding domain"/>
    <property type="match status" value="2"/>
</dbReference>
<dbReference type="Pfam" id="PF11991">
    <property type="entry name" value="Trp_DMAT"/>
    <property type="match status" value="1"/>
</dbReference>
<dbReference type="SFLD" id="SFLDS00036">
    <property type="entry name" value="Aromatic_Prenyltransferase"/>
    <property type="match status" value="1"/>
</dbReference>
<dbReference type="SUPFAM" id="SSF51905">
    <property type="entry name" value="FAD/NAD(P)-binding domain"/>
    <property type="match status" value="1"/>
</dbReference>
<dbReference type="PANTHER" id="PTHR40627">
    <property type="entry name" value="INDOLE PRENYLTRANSFERASE TDIB-RELATED"/>
    <property type="match status" value="1"/>
</dbReference>
<dbReference type="Pfam" id="PF07992">
    <property type="entry name" value="Pyr_redox_2"/>
    <property type="match status" value="1"/>
</dbReference>
<keyword evidence="4" id="KW-1185">Reference proteome</keyword>
<dbReference type="CDD" id="cd13929">
    <property type="entry name" value="PT-DMATS_CymD"/>
    <property type="match status" value="1"/>
</dbReference>
<protein>
    <recommendedName>
        <fullName evidence="2">FAD/NAD(P)-binding domain-containing protein</fullName>
    </recommendedName>
</protein>
<evidence type="ECO:0000256" key="1">
    <source>
        <dbReference type="ARBA" id="ARBA00022679"/>
    </source>
</evidence>
<dbReference type="PANTHER" id="PTHR40627:SF5">
    <property type="entry name" value="INDOLE PRENYLTRANSFERASE TDIB"/>
    <property type="match status" value="1"/>
</dbReference>
<dbReference type="STRING" id="155417.A0A4Q4TET5"/>
<dbReference type="PRINTS" id="PR00469">
    <property type="entry name" value="PNDRDTASEII"/>
</dbReference>
<feature type="domain" description="FAD/NAD(P)-binding" evidence="2">
    <location>
        <begin position="453"/>
        <end position="742"/>
    </location>
</feature>
<dbReference type="GO" id="GO:0009820">
    <property type="term" value="P:alkaloid metabolic process"/>
    <property type="evidence" value="ECO:0007669"/>
    <property type="project" value="InterPro"/>
</dbReference>
<sequence>MTSKLDSGDPAAATPPKASPVNAQEFWSQYCIPPLSAFLKHAGVYTEEQQRSHLRFVRETVVPRIGPQPGTKSLWTYHGSPFEFSINLTDAAEPFVRFVFDPVGGEIGDGSKPLPQEALFSMLPGLVEATQADMGWFNQIKEWLFLKEEEVPAVRAQWSAFPRVPQIFFAIDLHGGQRSMKAYMFPTSKSCATGQSSVDLVFDNLKRLEPYGETLAPALNSMREYFGKSLEPLALDCLALDCVDPENARVKIYAQAKLNAFRTVEHVATFGGKRRDETTLRGLESLRKIWHLLLNEPRIAEDDDFAAAPVDPDSRYKTLSYSWELRQGQELPDLKIYIHLWLHAKDNRVMLENWEKIFKANGWEWGAHSSYRAMIEDALFVFHFIYVLPSIAASFTNTTGSGKEYTTAETPVIHTCASYQFTEQKGVYMTSYMSPPVPEFLTSIEQSTMACEYDIIVIGGGPSGLSAVSTIVRQSHKTVLFDSGKYRNALSKHMHTVPTWDHQDPARFRAASRADFDRYGSVTVEYVEVENVKKRDDGIFEATAGGKTWTGKKVILATGIEDVFPDIPGYAECWVSAIFHCLFCHGWEETGAASSGILAVGDIGTAGPALHFARQALRITRRVTLYTDGDEELAKELTATLESAPAPMTVDSRKIAKFVKGPKDAEIILHFEDGHSKTEGFLAHKPKHRLRGNLARQLGVETTPQNVLQITPPFNQTNVKGVFAAGDCASLMQNVTGAIYAGTLAGAGAPAQIQAETYNQKGVF</sequence>
<reference evidence="3 4" key="1">
    <citation type="submission" date="2018-06" db="EMBL/GenBank/DDBJ databases">
        <title>Complete Genomes of Monosporascus.</title>
        <authorList>
            <person name="Robinson A.J."/>
            <person name="Natvig D.O."/>
        </authorList>
    </citation>
    <scope>NUCLEOTIDE SEQUENCE [LARGE SCALE GENOMIC DNA]</scope>
    <source>
        <strain evidence="3 4">CBS 110550</strain>
    </source>
</reference>
<organism evidence="3 4">
    <name type="scientific">Monosporascus ibericus</name>
    <dbReference type="NCBI Taxonomy" id="155417"/>
    <lineage>
        <taxon>Eukaryota</taxon>
        <taxon>Fungi</taxon>
        <taxon>Dikarya</taxon>
        <taxon>Ascomycota</taxon>
        <taxon>Pezizomycotina</taxon>
        <taxon>Sordariomycetes</taxon>
        <taxon>Xylariomycetidae</taxon>
        <taxon>Xylariales</taxon>
        <taxon>Xylariales incertae sedis</taxon>
        <taxon>Monosporascus</taxon>
    </lineage>
</organism>
<dbReference type="GO" id="GO:0016765">
    <property type="term" value="F:transferase activity, transferring alkyl or aryl (other than methyl) groups"/>
    <property type="evidence" value="ECO:0007669"/>
    <property type="project" value="InterPro"/>
</dbReference>
<dbReference type="OrthoDB" id="5392033at2759"/>
<dbReference type="NCBIfam" id="TIGR03429">
    <property type="entry name" value="arom_pren_DMATS"/>
    <property type="match status" value="1"/>
</dbReference>
<dbReference type="EMBL" id="QJNU01000205">
    <property type="protein sequence ID" value="RYP04572.1"/>
    <property type="molecule type" value="Genomic_DNA"/>
</dbReference>
<accession>A0A4Q4TET5</accession>
<dbReference type="InterPro" id="IPR033964">
    <property type="entry name" value="ABBA"/>
</dbReference>
<proteinExistence type="predicted"/>
<dbReference type="InterPro" id="IPR017795">
    <property type="entry name" value="ABBA_NscD-like"/>
</dbReference>
<dbReference type="Proteomes" id="UP000293360">
    <property type="component" value="Unassembled WGS sequence"/>
</dbReference>
<dbReference type="SFLD" id="SFLDG01162">
    <property type="entry name" value="I"/>
    <property type="match status" value="1"/>
</dbReference>
<evidence type="ECO:0000313" key="3">
    <source>
        <dbReference type="EMBL" id="RYP04572.1"/>
    </source>
</evidence>